<keyword evidence="9 15" id="KW-1015">Disulfide bond</keyword>
<feature type="binding site" evidence="13">
    <location>
        <position position="73"/>
    </location>
    <ligand>
        <name>Ca(2+)</name>
        <dbReference type="ChEBI" id="CHEBI:29108"/>
        <label>1</label>
    </ligand>
</feature>
<comment type="function">
    <text evidence="16">Removal of H(2)O(2), oxidation of toxic reductants, biosynthesis and degradation of lignin, suberization, auxin catabolism, response to environmental stresses such as wounding, pathogen attack and oxidative stress.</text>
</comment>
<name>A0A835IZZ3_9MAGN</name>
<dbReference type="PRINTS" id="PR00461">
    <property type="entry name" value="PLPEROXIDASE"/>
</dbReference>
<feature type="domain" description="Plant heme peroxidase family profile" evidence="17">
    <location>
        <begin position="31"/>
        <end position="326"/>
    </location>
</feature>
<dbReference type="Pfam" id="PF00141">
    <property type="entry name" value="peroxidase"/>
    <property type="match status" value="1"/>
</dbReference>
<dbReference type="PRINTS" id="PR00458">
    <property type="entry name" value="PEROXIDASE"/>
</dbReference>
<evidence type="ECO:0000256" key="5">
    <source>
        <dbReference type="ARBA" id="ARBA00022723"/>
    </source>
</evidence>
<dbReference type="GO" id="GO:0046872">
    <property type="term" value="F:metal ion binding"/>
    <property type="evidence" value="ECO:0007669"/>
    <property type="project" value="UniProtKB-UniRule"/>
</dbReference>
<dbReference type="PROSITE" id="PS00436">
    <property type="entry name" value="PEROXIDASE_2"/>
    <property type="match status" value="1"/>
</dbReference>
<keyword evidence="6 13" id="KW-0106">Calcium</keyword>
<keyword evidence="8 13" id="KW-0408">Iron</keyword>
<dbReference type="InterPro" id="IPR010255">
    <property type="entry name" value="Haem_peroxidase_sf"/>
</dbReference>
<dbReference type="EC" id="1.11.1.7" evidence="16"/>
<feature type="disulfide bond" evidence="15">
    <location>
        <begin position="206"/>
        <end position="231"/>
    </location>
</feature>
<dbReference type="GO" id="GO:0140825">
    <property type="term" value="F:lactoperoxidase activity"/>
    <property type="evidence" value="ECO:0007669"/>
    <property type="project" value="UniProtKB-EC"/>
</dbReference>
<evidence type="ECO:0000256" key="1">
    <source>
        <dbReference type="ARBA" id="ARBA00000189"/>
    </source>
</evidence>
<dbReference type="InterPro" id="IPR033905">
    <property type="entry name" value="Secretory_peroxidase"/>
</dbReference>
<dbReference type="InterPro" id="IPR002016">
    <property type="entry name" value="Haem_peroxidase"/>
</dbReference>
<dbReference type="PROSITE" id="PS50873">
    <property type="entry name" value="PEROXIDASE_4"/>
    <property type="match status" value="1"/>
</dbReference>
<evidence type="ECO:0000259" key="17">
    <source>
        <dbReference type="PROSITE" id="PS50873"/>
    </source>
</evidence>
<evidence type="ECO:0000313" key="19">
    <source>
        <dbReference type="Proteomes" id="UP000631114"/>
    </source>
</evidence>
<dbReference type="Proteomes" id="UP000631114">
    <property type="component" value="Unassembled WGS sequence"/>
</dbReference>
<evidence type="ECO:0000256" key="4">
    <source>
        <dbReference type="ARBA" id="ARBA00022617"/>
    </source>
</evidence>
<comment type="cofactor">
    <cofactor evidence="13 16">
        <name>heme b</name>
        <dbReference type="ChEBI" id="CHEBI:60344"/>
    </cofactor>
    <text evidence="13 16">Binds 1 heme b (iron(II)-protoporphyrin IX) group per subunit.</text>
</comment>
<evidence type="ECO:0000313" key="18">
    <source>
        <dbReference type="EMBL" id="KAF9626643.1"/>
    </source>
</evidence>
<dbReference type="GO" id="GO:0006979">
    <property type="term" value="P:response to oxidative stress"/>
    <property type="evidence" value="ECO:0007669"/>
    <property type="project" value="UniProtKB-UniRule"/>
</dbReference>
<dbReference type="AlphaFoldDB" id="A0A835IZZ3"/>
<evidence type="ECO:0000256" key="16">
    <source>
        <dbReference type="RuleBase" id="RU362060"/>
    </source>
</evidence>
<accession>A0A835IZZ3</accession>
<dbReference type="GO" id="GO:0042744">
    <property type="term" value="P:hydrogen peroxide catabolic process"/>
    <property type="evidence" value="ECO:0007669"/>
    <property type="project" value="UniProtKB-KW"/>
</dbReference>
<feature type="binding site" evidence="13">
    <location>
        <position position="78"/>
    </location>
    <ligand>
        <name>Ca(2+)</name>
        <dbReference type="ChEBI" id="CHEBI:29108"/>
        <label>1</label>
    </ligand>
</feature>
<gene>
    <name evidence="18" type="ORF">IFM89_037624</name>
</gene>
<feature type="site" description="Transition state stabilizer" evidence="14">
    <location>
        <position position="68"/>
    </location>
</feature>
<comment type="caution">
    <text evidence="18">The sequence shown here is derived from an EMBL/GenBank/DDBJ whole genome shotgun (WGS) entry which is preliminary data.</text>
</comment>
<feature type="disulfide bond" evidence="15">
    <location>
        <begin position="128"/>
        <end position="322"/>
    </location>
</feature>
<keyword evidence="4 16" id="KW-0349">Heme</keyword>
<evidence type="ECO:0000256" key="10">
    <source>
        <dbReference type="ARBA" id="ARBA00023180"/>
    </source>
</evidence>
<dbReference type="GO" id="GO:0020037">
    <property type="term" value="F:heme binding"/>
    <property type="evidence" value="ECO:0007669"/>
    <property type="project" value="UniProtKB-UniRule"/>
</dbReference>
<keyword evidence="3 16" id="KW-0575">Peroxidase</keyword>
<keyword evidence="16" id="KW-0376">Hydrogen peroxide</keyword>
<feature type="binding site" evidence="13">
    <location>
        <position position="200"/>
    </location>
    <ligand>
        <name>Ca(2+)</name>
        <dbReference type="ChEBI" id="CHEBI:29108"/>
        <label>2</label>
    </ligand>
</feature>
<keyword evidence="5 13" id="KW-0479">Metal-binding</keyword>
<evidence type="ECO:0000256" key="12">
    <source>
        <dbReference type="PIRSR" id="PIRSR600823-2"/>
    </source>
</evidence>
<evidence type="ECO:0000256" key="3">
    <source>
        <dbReference type="ARBA" id="ARBA00022559"/>
    </source>
</evidence>
<reference evidence="18 19" key="1">
    <citation type="submission" date="2020-10" db="EMBL/GenBank/DDBJ databases">
        <title>The Coptis chinensis genome and diversification of protoberbering-type alkaloids.</title>
        <authorList>
            <person name="Wang B."/>
            <person name="Shu S."/>
            <person name="Song C."/>
            <person name="Liu Y."/>
        </authorList>
    </citation>
    <scope>NUCLEOTIDE SEQUENCE [LARGE SCALE GENOMIC DNA]</scope>
    <source>
        <strain evidence="18">HL-2020</strain>
        <tissue evidence="18">Leaf</tissue>
    </source>
</reference>
<feature type="binding site" evidence="12">
    <location>
        <position position="169"/>
    </location>
    <ligand>
        <name>substrate</name>
    </ligand>
</feature>
<comment type="catalytic activity">
    <reaction evidence="1 16">
        <text>2 a phenolic donor + H2O2 = 2 a phenolic radical donor + 2 H2O</text>
        <dbReference type="Rhea" id="RHEA:56136"/>
        <dbReference type="ChEBI" id="CHEBI:15377"/>
        <dbReference type="ChEBI" id="CHEBI:16240"/>
        <dbReference type="ChEBI" id="CHEBI:139520"/>
        <dbReference type="ChEBI" id="CHEBI:139521"/>
        <dbReference type="EC" id="1.11.1.7"/>
    </reaction>
</comment>
<dbReference type="FunFam" id="1.10.520.10:FF:000009">
    <property type="entry name" value="Peroxidase"/>
    <property type="match status" value="1"/>
</dbReference>
<comment type="subcellular location">
    <subcellularLocation>
        <location evidence="16">Secreted</location>
    </subcellularLocation>
</comment>
<sequence length="326" mass="35549">MANFISYSNKYTLLSILSLLIITISSPVLAQLSVGFYGRTCPSVFDTVRAATRSAINREPRMGASLIRLFFHDCFVNGCDGGVLLDDTASTPGEKGQIGNANSLRGFEVIDNIKAQVDRACRRVVVSCADIIAIAARDSVAQLGGPTYLIPVGRRDARAPSPARTTDLPAFFEDLNPIAAKFKSKGFTTREMVALSGAHTLGQARCVLYRDRIYNETNIDRGYARSLQANCPRVSPNGNNNLAPLDSQSPNRFGNSYYQELINRRGLLHSDQVLFNGGATDSIVRAYSNNPRAFLSDFANSMVKLGNLSPLTGNQGEIRTNCRRIN</sequence>
<evidence type="ECO:0000256" key="14">
    <source>
        <dbReference type="PIRSR" id="PIRSR600823-4"/>
    </source>
</evidence>
<evidence type="ECO:0000256" key="13">
    <source>
        <dbReference type="PIRSR" id="PIRSR600823-3"/>
    </source>
</evidence>
<feature type="chain" id="PRO_5033112721" description="Peroxidase" evidence="16">
    <location>
        <begin position="31"/>
        <end position="326"/>
    </location>
</feature>
<feature type="binding site" evidence="13">
    <location>
        <position position="94"/>
    </location>
    <ligand>
        <name>Ca(2+)</name>
        <dbReference type="ChEBI" id="CHEBI:29108"/>
        <label>1</label>
    </ligand>
</feature>
<feature type="signal peptide" evidence="16">
    <location>
        <begin position="1"/>
        <end position="30"/>
    </location>
</feature>
<feature type="binding site" evidence="13">
    <location>
        <position position="80"/>
    </location>
    <ligand>
        <name>Ca(2+)</name>
        <dbReference type="ChEBI" id="CHEBI:29108"/>
        <label>1</label>
    </ligand>
</feature>
<dbReference type="Gene3D" id="1.10.420.10">
    <property type="entry name" value="Peroxidase, domain 2"/>
    <property type="match status" value="1"/>
</dbReference>
<dbReference type="InterPro" id="IPR019793">
    <property type="entry name" value="Peroxidases_heam-ligand_BS"/>
</dbReference>
<dbReference type="CDD" id="cd00693">
    <property type="entry name" value="secretory_peroxidase"/>
    <property type="match status" value="1"/>
</dbReference>
<evidence type="ECO:0000256" key="11">
    <source>
        <dbReference type="PIRSR" id="PIRSR600823-1"/>
    </source>
</evidence>
<comment type="similarity">
    <text evidence="2">Belongs to the peroxidase family. Ascorbate peroxidase subfamily.</text>
</comment>
<evidence type="ECO:0000256" key="8">
    <source>
        <dbReference type="ARBA" id="ARBA00023004"/>
    </source>
</evidence>
<comment type="similarity">
    <text evidence="16">Belongs to the peroxidase family. Classical plant (class III) peroxidase subfamily.</text>
</comment>
<protein>
    <recommendedName>
        <fullName evidence="16">Peroxidase</fullName>
        <ecNumber evidence="16">1.11.1.7</ecNumber>
    </recommendedName>
</protein>
<dbReference type="FunFam" id="1.10.420.10:FF:000001">
    <property type="entry name" value="Peroxidase"/>
    <property type="match status" value="1"/>
</dbReference>
<evidence type="ECO:0000256" key="6">
    <source>
        <dbReference type="ARBA" id="ARBA00022837"/>
    </source>
</evidence>
<dbReference type="EMBL" id="JADFTS010000001">
    <property type="protein sequence ID" value="KAF9626643.1"/>
    <property type="molecule type" value="Genomic_DNA"/>
</dbReference>
<keyword evidence="16" id="KW-0964">Secreted</keyword>
<dbReference type="InterPro" id="IPR019794">
    <property type="entry name" value="Peroxidases_AS"/>
</dbReference>
<feature type="active site" description="Proton acceptor" evidence="11">
    <location>
        <position position="72"/>
    </location>
</feature>
<evidence type="ECO:0000256" key="9">
    <source>
        <dbReference type="ARBA" id="ARBA00023157"/>
    </source>
</evidence>
<proteinExistence type="inferred from homology"/>
<dbReference type="OrthoDB" id="2113341at2759"/>
<keyword evidence="19" id="KW-1185">Reference proteome</keyword>
<feature type="binding site" evidence="13">
    <location>
        <position position="76"/>
    </location>
    <ligand>
        <name>Ca(2+)</name>
        <dbReference type="ChEBI" id="CHEBI:29108"/>
        <label>1</label>
    </ligand>
</feature>
<organism evidence="18 19">
    <name type="scientific">Coptis chinensis</name>
    <dbReference type="NCBI Taxonomy" id="261450"/>
    <lineage>
        <taxon>Eukaryota</taxon>
        <taxon>Viridiplantae</taxon>
        <taxon>Streptophyta</taxon>
        <taxon>Embryophyta</taxon>
        <taxon>Tracheophyta</taxon>
        <taxon>Spermatophyta</taxon>
        <taxon>Magnoliopsida</taxon>
        <taxon>Ranunculales</taxon>
        <taxon>Ranunculaceae</taxon>
        <taxon>Coptidoideae</taxon>
        <taxon>Coptis</taxon>
    </lineage>
</organism>
<feature type="binding site" evidence="13">
    <location>
        <position position="246"/>
    </location>
    <ligand>
        <name>Ca(2+)</name>
        <dbReference type="ChEBI" id="CHEBI:29108"/>
        <label>2</label>
    </ligand>
</feature>
<feature type="disulfide bond" evidence="15">
    <location>
        <begin position="74"/>
        <end position="79"/>
    </location>
</feature>
<dbReference type="PANTHER" id="PTHR31388">
    <property type="entry name" value="PEROXIDASE 72-RELATED"/>
    <property type="match status" value="1"/>
</dbReference>
<keyword evidence="7 16" id="KW-0560">Oxidoreductase</keyword>
<dbReference type="InterPro" id="IPR000823">
    <property type="entry name" value="Peroxidase_pln"/>
</dbReference>
<comment type="cofactor">
    <cofactor evidence="13 16">
        <name>Ca(2+)</name>
        <dbReference type="ChEBI" id="CHEBI:29108"/>
    </cofactor>
    <text evidence="13 16">Binds 2 calcium ions per subunit.</text>
</comment>
<dbReference type="PROSITE" id="PS00435">
    <property type="entry name" value="PEROXIDASE_1"/>
    <property type="match status" value="1"/>
</dbReference>
<dbReference type="GO" id="GO:0005576">
    <property type="term" value="C:extracellular region"/>
    <property type="evidence" value="ECO:0007669"/>
    <property type="project" value="UniProtKB-SubCell"/>
</dbReference>
<dbReference type="PANTHER" id="PTHR31388:SF24">
    <property type="entry name" value="PEROXIDASE 52"/>
    <property type="match status" value="1"/>
</dbReference>
<keyword evidence="16" id="KW-0732">Signal</keyword>
<evidence type="ECO:0000256" key="2">
    <source>
        <dbReference type="ARBA" id="ARBA00006873"/>
    </source>
</evidence>
<dbReference type="Gene3D" id="1.10.520.10">
    <property type="match status" value="1"/>
</dbReference>
<keyword evidence="10" id="KW-0325">Glycoprotein</keyword>
<evidence type="ECO:0000256" key="7">
    <source>
        <dbReference type="ARBA" id="ARBA00023002"/>
    </source>
</evidence>
<feature type="disulfide bond" evidence="15">
    <location>
        <begin position="41"/>
        <end position="121"/>
    </location>
</feature>
<evidence type="ECO:0000256" key="15">
    <source>
        <dbReference type="PIRSR" id="PIRSR600823-5"/>
    </source>
</evidence>
<feature type="binding site" description="axial binding residue" evidence="13">
    <location>
        <position position="199"/>
    </location>
    <ligand>
        <name>heme b</name>
        <dbReference type="ChEBI" id="CHEBI:60344"/>
    </ligand>
    <ligandPart>
        <name>Fe</name>
        <dbReference type="ChEBI" id="CHEBI:18248"/>
    </ligandPart>
</feature>
<dbReference type="SUPFAM" id="SSF48113">
    <property type="entry name" value="Heme-dependent peroxidases"/>
    <property type="match status" value="1"/>
</dbReference>